<proteinExistence type="predicted"/>
<gene>
    <name evidence="1" type="ORF">RFH47_08635</name>
</gene>
<dbReference type="AlphaFoldDB" id="A0AAW8J7R4"/>
<dbReference type="RefSeq" id="WP_180045822.1">
    <property type="nucleotide sequence ID" value="NZ_JAVIDL010000013.1"/>
</dbReference>
<reference evidence="1" key="1">
    <citation type="submission" date="2023-08" db="EMBL/GenBank/DDBJ databases">
        <title>Emergence of clinically-relevant ST2 carbapenem-resistant Acinetobacter baumannii strains in hospital sewages in Zhejiang, East of China.</title>
        <authorList>
            <person name="Kaichao C."/>
            <person name="Zhang R."/>
        </authorList>
    </citation>
    <scope>NUCLEOTIDE SEQUENCE</scope>
    <source>
        <strain evidence="1">M-RB-37</strain>
    </source>
</reference>
<evidence type="ECO:0000313" key="2">
    <source>
        <dbReference type="Proteomes" id="UP001243844"/>
    </source>
</evidence>
<sequence>MSQIQTVIVTGLKMSHGEFTPENGKNKGIPQPYDNLNIYASIPFPEANMEAKGSSEQIFKLKGSGNYYRFKDVELPCKFDLEFEFDFTRTPPKPVLKDIQVSEQDVI</sequence>
<dbReference type="EMBL" id="JAVIDL010000013">
    <property type="protein sequence ID" value="MDQ8935795.1"/>
    <property type="molecule type" value="Genomic_DNA"/>
</dbReference>
<dbReference type="Proteomes" id="UP001243844">
    <property type="component" value="Unassembled WGS sequence"/>
</dbReference>
<comment type="caution">
    <text evidence="1">The sequence shown here is derived from an EMBL/GenBank/DDBJ whole genome shotgun (WGS) entry which is preliminary data.</text>
</comment>
<organism evidence="1 2">
    <name type="scientific">Acinetobacter rudis</name>
    <dbReference type="NCBI Taxonomy" id="632955"/>
    <lineage>
        <taxon>Bacteria</taxon>
        <taxon>Pseudomonadati</taxon>
        <taxon>Pseudomonadota</taxon>
        <taxon>Gammaproteobacteria</taxon>
        <taxon>Moraxellales</taxon>
        <taxon>Moraxellaceae</taxon>
        <taxon>Acinetobacter</taxon>
    </lineage>
</organism>
<name>A0AAW8J7R4_9GAMM</name>
<accession>A0AAW8J7R4</accession>
<evidence type="ECO:0000313" key="1">
    <source>
        <dbReference type="EMBL" id="MDQ8935795.1"/>
    </source>
</evidence>
<protein>
    <recommendedName>
        <fullName evidence="3">Single-stranded DNA-binding protein</fullName>
    </recommendedName>
</protein>
<evidence type="ECO:0008006" key="3">
    <source>
        <dbReference type="Google" id="ProtNLM"/>
    </source>
</evidence>